<feature type="compositionally biased region" description="Polar residues" evidence="1">
    <location>
        <begin position="1750"/>
        <end position="1771"/>
    </location>
</feature>
<feature type="region of interest" description="Disordered" evidence="1">
    <location>
        <begin position="913"/>
        <end position="932"/>
    </location>
</feature>
<organism evidence="2 3">
    <name type="scientific">Pristionchus fissidentatus</name>
    <dbReference type="NCBI Taxonomy" id="1538716"/>
    <lineage>
        <taxon>Eukaryota</taxon>
        <taxon>Metazoa</taxon>
        <taxon>Ecdysozoa</taxon>
        <taxon>Nematoda</taxon>
        <taxon>Chromadorea</taxon>
        <taxon>Rhabditida</taxon>
        <taxon>Rhabditina</taxon>
        <taxon>Diplogasteromorpha</taxon>
        <taxon>Diplogasteroidea</taxon>
        <taxon>Neodiplogasteridae</taxon>
        <taxon>Pristionchus</taxon>
    </lineage>
</organism>
<feature type="compositionally biased region" description="Low complexity" evidence="1">
    <location>
        <begin position="1783"/>
        <end position="1795"/>
    </location>
</feature>
<feature type="region of interest" description="Disordered" evidence="1">
    <location>
        <begin position="960"/>
        <end position="979"/>
    </location>
</feature>
<feature type="compositionally biased region" description="Low complexity" evidence="1">
    <location>
        <begin position="496"/>
        <end position="513"/>
    </location>
</feature>
<feature type="compositionally biased region" description="Low complexity" evidence="1">
    <location>
        <begin position="918"/>
        <end position="932"/>
    </location>
</feature>
<evidence type="ECO:0000256" key="1">
    <source>
        <dbReference type="SAM" id="MobiDB-lite"/>
    </source>
</evidence>
<dbReference type="EMBL" id="BTSY01000001">
    <property type="protein sequence ID" value="GMT09037.1"/>
    <property type="molecule type" value="Genomic_DNA"/>
</dbReference>
<evidence type="ECO:0000313" key="3">
    <source>
        <dbReference type="Proteomes" id="UP001432322"/>
    </source>
</evidence>
<feature type="compositionally biased region" description="Gly residues" evidence="1">
    <location>
        <begin position="1818"/>
        <end position="1842"/>
    </location>
</feature>
<proteinExistence type="predicted"/>
<feature type="compositionally biased region" description="Polar residues" evidence="1">
    <location>
        <begin position="1874"/>
        <end position="1883"/>
    </location>
</feature>
<gene>
    <name evidence="2" type="ORF">PFISCL1PPCAC_334</name>
</gene>
<feature type="region of interest" description="Disordered" evidence="1">
    <location>
        <begin position="1564"/>
        <end position="1586"/>
    </location>
</feature>
<feature type="region of interest" description="Disordered" evidence="1">
    <location>
        <begin position="1410"/>
        <end position="1433"/>
    </location>
</feature>
<feature type="region of interest" description="Disordered" evidence="1">
    <location>
        <begin position="1655"/>
        <end position="1924"/>
    </location>
</feature>
<sequence length="1924" mass="208121">MVDGDKAEPSTQRNLKLNARNLDAKQTSYFFGHQVECCQIEQHKVLGSLLTEKEREAQITYDKMLADLFAADAQIDNAFTQLVFDSNARVNLDQLVSDMRVLADSKVDADISRLLDFLFVTKRASEVLEEQQIRGVSYDLYDGSEKFGSMTSLSNVLSESQGTENKFHTVHFALMLSLIASGKEDMIRAGLFDMAKTFRFSWDAVILSRYFFGSEDECTKKLHAIWLDSIDKDGRFPILKLTCAFNEHSLVEVADALLNGTSKKPLHEIDMVQAYRCLAITLATASPTVPDLTRNLMVSETSSKMRAIFVTLLGWGKLRFARSMVNDISKRVPPSEVDSDICQICINCYVDLVEQLLNSQSLLEENKRVSEPPAEGVFTYMANKWRREISNGQNGMEKLKTEKPVAQKVVFAWVRAVVLSIRQTFEDEPNVANKKMECAFIAVEFLLDMIRWACQTEGDKLRLSLVGHQLSIFIKDDALIMLENVVTSGRQSRAHSTASIKSATASSATTTSMEESRSANQQPQGQKKEDRPLKAPVQDVRRQVVQQQERPQVGFGTGNQNRDRVQMQQQFQSGTQQTQLYNQAKSNQDSNWRGQDNRRSGGTPGTFNGSTTDFSSGDGTTVASPHSSINNAASAASHGSPVHNPMQQQSSVAQTLHLQPVSALSLLPLPSSPSVSQQRPVAPPRSLSDIEGQIDKYLASDDSSSYSVTYPPVTSMNSPRISSSGISPHDVLTPSKQKTEQQQQPDIGGGVWTTEDVMTQPQSLPRTPRGGVKYDISQEKVRATFEESLGAKLTPASPNDTHSQQQATLPQPPTTSADPTVVVNSNVPVSSTSAYRSRPTMGVPAATEARARRNFSPEQILQQLHERKTSEPERHFEKTEEMLDANLKEIVKKMEETVQELPTTDVVAAASSSPLGSTQLTHPTHTTVLPPTTMESYEGDGRASCSSSAISMLTPITEASQETFGSKSTALSESDTPQGLANVSTDSVFVEMSENTLNFVARIGEEQQRMEEVTVAIEEPLQVDVEERTISPRSAMVLMMTATPTTADVTFASSSGAPTPMVPSPVAVAIPVMNDDVAATSAEKKPTQCFSDSAPVTATVIEDEKKEETTRPLTPEDWDAALKKIDEEKAQKKAALVQQPEPEQQQQRLQEVPKADAHYEELMNNNAMNISPDPNEVNRLFQGRGGDSLPKQLEDEMAKEAAEAAAAAEKCSSVTAPMADSLALVEAHFSMQEQEPDQSVSSVHVEVVEEAVEMEKEHKSERVEQLCPSVDDRSATPFMHTPPLAQSTPEQPAGEMEVTPTASVPMEQPLQLHVEIGADTGTRRPVAPDATEQSISAATLEADQELDTEILVRGEGGDNTDSGHITTVGTATAMSKSEHLTEICEEIHERVTVCGVSYRYSPPQTVVESSSACPAKSEETISEDNGEKTNQSGGAMFLSEMLDFALSSVEPLEENEREKKEEQQSSYASASFSVSTHSDAGTAVTHEDIDEHAAQRRIEASERGDAGSEMGNSALNPFPYAASEQTNIVYSIPSSAMTTPDPHLIEGQFTFASDAVQLQNAHFDTPTNNTAPEPTQSGTSIGSSGHSSQLTQVLYSINQGITKTMVPVPTPVYHDPFVLSQPQQPTFQQMHEPLQATNLQPDRIQEVSVCKEPLEAQKTQQLQHSGEGGGDGLSSDYTATDGGLGGDDWAIDGSSTVDYGWGNPTPSQPQQRTQQSGGRTFHNSAQNRGFNQDSHNNQTPHFGTGGGQSQGFANQVQNQSHGFSGNQNDNKPPNFGTGGNQGQGIRNQNQSQGQNDGAPSFGTYGGGGGQNSQQSGSNFGGMSRGRGGRGGAGGPGYSGHGGQRSDRRGGGVGGGPRNGYGDGGNQKYAGGDCNLQQNKNFNTSSSGQQQHGYGGQDVRRGGGGGAGRGRGGSARGYALNPIDG</sequence>
<reference evidence="2" key="1">
    <citation type="submission" date="2023-10" db="EMBL/GenBank/DDBJ databases">
        <title>Genome assembly of Pristionchus species.</title>
        <authorList>
            <person name="Yoshida K."/>
            <person name="Sommer R.J."/>
        </authorList>
    </citation>
    <scope>NUCLEOTIDE SEQUENCE</scope>
    <source>
        <strain evidence="2">RS5133</strain>
    </source>
</reference>
<feature type="region of interest" description="Disordered" evidence="1">
    <location>
        <begin position="702"/>
        <end position="751"/>
    </location>
</feature>
<feature type="region of interest" description="Disordered" evidence="1">
    <location>
        <begin position="669"/>
        <end position="690"/>
    </location>
</feature>
<feature type="compositionally biased region" description="Low complexity" evidence="1">
    <location>
        <begin position="543"/>
        <end position="553"/>
    </location>
</feature>
<feature type="region of interest" description="Disordered" evidence="1">
    <location>
        <begin position="792"/>
        <end position="820"/>
    </location>
</feature>
<keyword evidence="3" id="KW-1185">Reference proteome</keyword>
<protein>
    <submittedName>
        <fullName evidence="2">Uncharacterized protein</fullName>
    </submittedName>
</protein>
<feature type="compositionally biased region" description="Low complexity" evidence="1">
    <location>
        <begin position="669"/>
        <end position="680"/>
    </location>
</feature>
<feature type="compositionally biased region" description="Low complexity" evidence="1">
    <location>
        <begin position="609"/>
        <end position="641"/>
    </location>
</feature>
<feature type="compositionally biased region" description="Gly residues" evidence="1">
    <location>
        <begin position="1901"/>
        <end position="1914"/>
    </location>
</feature>
<feature type="compositionally biased region" description="Polar residues" evidence="1">
    <location>
        <begin position="1721"/>
        <end position="1741"/>
    </location>
</feature>
<feature type="compositionally biased region" description="Polar residues" evidence="1">
    <location>
        <begin position="1564"/>
        <end position="1576"/>
    </location>
</feature>
<feature type="compositionally biased region" description="Polar residues" evidence="1">
    <location>
        <begin position="580"/>
        <end position="594"/>
    </location>
</feature>
<name>A0AAV5UPM1_9BILA</name>
<feature type="region of interest" description="Disordered" evidence="1">
    <location>
        <begin position="1272"/>
        <end position="1307"/>
    </location>
</feature>
<feature type="region of interest" description="Disordered" evidence="1">
    <location>
        <begin position="491"/>
        <end position="653"/>
    </location>
</feature>
<feature type="region of interest" description="Disordered" evidence="1">
    <location>
        <begin position="1451"/>
        <end position="1489"/>
    </location>
</feature>
<comment type="caution">
    <text evidence="2">The sequence shown here is derived from an EMBL/GenBank/DDBJ whole genome shotgun (WGS) entry which is preliminary data.</text>
</comment>
<feature type="compositionally biased region" description="Polar residues" evidence="1">
    <location>
        <begin position="702"/>
        <end position="726"/>
    </location>
</feature>
<feature type="compositionally biased region" description="Low complexity" evidence="1">
    <location>
        <begin position="1465"/>
        <end position="1480"/>
    </location>
</feature>
<accession>A0AAV5UPM1</accession>
<feature type="compositionally biased region" description="Basic and acidic residues" evidence="1">
    <location>
        <begin position="1454"/>
        <end position="1463"/>
    </location>
</feature>
<evidence type="ECO:0000313" key="2">
    <source>
        <dbReference type="EMBL" id="GMT09037.1"/>
    </source>
</evidence>
<feature type="compositionally biased region" description="Gly residues" evidence="1">
    <location>
        <begin position="1850"/>
        <end position="1864"/>
    </location>
</feature>
<feature type="compositionally biased region" description="Low complexity" evidence="1">
    <location>
        <begin position="566"/>
        <end position="579"/>
    </location>
</feature>
<feature type="compositionally biased region" description="Low complexity" evidence="1">
    <location>
        <begin position="1577"/>
        <end position="1586"/>
    </location>
</feature>
<dbReference type="Proteomes" id="UP001432322">
    <property type="component" value="Unassembled WGS sequence"/>
</dbReference>
<feature type="compositionally biased region" description="Low complexity" evidence="1">
    <location>
        <begin position="1704"/>
        <end position="1720"/>
    </location>
</feature>
<feature type="compositionally biased region" description="Polar residues" evidence="1">
    <location>
        <begin position="734"/>
        <end position="745"/>
    </location>
</feature>